<evidence type="ECO:0000256" key="1">
    <source>
        <dbReference type="SAM" id="Phobius"/>
    </source>
</evidence>
<protein>
    <recommendedName>
        <fullName evidence="4">DUF1049 domain-containing protein</fullName>
    </recommendedName>
</protein>
<dbReference type="EMBL" id="WHJF01000231">
    <property type="protein sequence ID" value="NHZ67024.1"/>
    <property type="molecule type" value="Genomic_DNA"/>
</dbReference>
<organism evidence="2 3">
    <name type="scientific">Massilia genomosp. 1</name>
    <dbReference type="NCBI Taxonomy" id="2609280"/>
    <lineage>
        <taxon>Bacteria</taxon>
        <taxon>Pseudomonadati</taxon>
        <taxon>Pseudomonadota</taxon>
        <taxon>Betaproteobacteria</taxon>
        <taxon>Burkholderiales</taxon>
        <taxon>Oxalobacteraceae</taxon>
        <taxon>Telluria group</taxon>
        <taxon>Massilia</taxon>
    </lineage>
</organism>
<feature type="transmembrane region" description="Helical" evidence="1">
    <location>
        <begin position="54"/>
        <end position="73"/>
    </location>
</feature>
<reference evidence="2 3" key="1">
    <citation type="submission" date="2019-10" db="EMBL/GenBank/DDBJ databases">
        <title>Taxonomy of Antarctic Massilia spp.: description of Massilia rubra sp. nov., Massilia aquatica sp. nov., Massilia mucilaginosa sp. nov., Massilia frigida sp. nov. isolated from streams, lakes and regoliths.</title>
        <authorList>
            <person name="Holochova P."/>
            <person name="Sedlacek I."/>
            <person name="Kralova S."/>
            <person name="Maslanova I."/>
            <person name="Busse H.-J."/>
            <person name="Stankova E."/>
            <person name="Vrbovska V."/>
            <person name="Kovarovic V."/>
            <person name="Bartak M."/>
            <person name="Svec P."/>
            <person name="Pantucek R."/>
        </authorList>
    </citation>
    <scope>NUCLEOTIDE SEQUENCE [LARGE SCALE GENOMIC DNA]</scope>
    <source>
        <strain evidence="2 3">CCM 8694</strain>
    </source>
</reference>
<comment type="caution">
    <text evidence="2">The sequence shown here is derived from an EMBL/GenBank/DDBJ whole genome shotgun (WGS) entry which is preliminary data.</text>
</comment>
<evidence type="ECO:0000313" key="3">
    <source>
        <dbReference type="Proteomes" id="UP000610594"/>
    </source>
</evidence>
<keyword evidence="1" id="KW-0812">Transmembrane</keyword>
<keyword evidence="3" id="KW-1185">Reference proteome</keyword>
<accession>A0ABX0N6A5</accession>
<proteinExistence type="predicted"/>
<keyword evidence="1" id="KW-1133">Transmembrane helix</keyword>
<evidence type="ECO:0008006" key="4">
    <source>
        <dbReference type="Google" id="ProtNLM"/>
    </source>
</evidence>
<keyword evidence="1" id="KW-0472">Membrane</keyword>
<gene>
    <name evidence="2" type="ORF">F1735_32975</name>
</gene>
<dbReference type="Proteomes" id="UP000610594">
    <property type="component" value="Unassembled WGS sequence"/>
</dbReference>
<name>A0ABX0N6A5_9BURK</name>
<sequence length="89" mass="9356">MNENSSPRMKEAMRLLILLFVAAALALATALLSGLASLNFLQHMASITPASKGLLTVSLLVSTAVLLLLGAWARNKRAQSAAQHVQTSA</sequence>
<evidence type="ECO:0000313" key="2">
    <source>
        <dbReference type="EMBL" id="NHZ67024.1"/>
    </source>
</evidence>